<dbReference type="NCBIfam" id="NF033709">
    <property type="entry name" value="PorV_fam"/>
    <property type="match status" value="1"/>
</dbReference>
<organism evidence="2 3">
    <name type="scientific">Hoylesella loescheii DSM 19665 = JCM 12249 = ATCC 15930</name>
    <dbReference type="NCBI Taxonomy" id="1122985"/>
    <lineage>
        <taxon>Bacteria</taxon>
        <taxon>Pseudomonadati</taxon>
        <taxon>Bacteroidota</taxon>
        <taxon>Bacteroidia</taxon>
        <taxon>Bacteroidales</taxon>
        <taxon>Prevotellaceae</taxon>
        <taxon>Hoylesella</taxon>
    </lineage>
</organism>
<reference evidence="2 3" key="1">
    <citation type="submission" date="2013-08" db="EMBL/GenBank/DDBJ databases">
        <authorList>
            <person name="Weinstock G."/>
            <person name="Sodergren E."/>
            <person name="Wylie T."/>
            <person name="Fulton L."/>
            <person name="Fulton R."/>
            <person name="Fronick C."/>
            <person name="O'Laughlin M."/>
            <person name="Godfrey J."/>
            <person name="Miner T."/>
            <person name="Herter B."/>
            <person name="Appelbaum E."/>
            <person name="Cordes M."/>
            <person name="Lek S."/>
            <person name="Wollam A."/>
            <person name="Pepin K.H."/>
            <person name="Palsikar V.B."/>
            <person name="Mitreva M."/>
            <person name="Wilson R.K."/>
        </authorList>
    </citation>
    <scope>NUCLEOTIDE SEQUENCE [LARGE SCALE GENOMIC DNA]</scope>
    <source>
        <strain evidence="2 3">ATCC 15930</strain>
    </source>
</reference>
<dbReference type="SUPFAM" id="SSF56935">
    <property type="entry name" value="Porins"/>
    <property type="match status" value="1"/>
</dbReference>
<evidence type="ECO:0000313" key="2">
    <source>
        <dbReference type="EMBL" id="KDR53308.1"/>
    </source>
</evidence>
<protein>
    <recommendedName>
        <fullName evidence="4">Outer membrane insertion signal domain protein</fullName>
    </recommendedName>
</protein>
<gene>
    <name evidence="2" type="ORF">HMPREF1991_00672</name>
</gene>
<evidence type="ECO:0000256" key="1">
    <source>
        <dbReference type="SAM" id="SignalP"/>
    </source>
</evidence>
<sequence>MNKISMALLVLGASLAMNATAQSRILPVLEATPDARSAAMGGALLGNANQMHIYSNPAALSFGEKRFVADLSAEAQPKTDDGRLMQYNFATGYRFANRSALMAGVRYLGGLTVPSVNAVGEPDKVSPYDMAIDLGYSFAVTPEVAVYATATYARSYAATSANALAFSAGAAYQKAFNICPAVPTTLTVGARLMDFGKSVKFNDTGIPQSLPTSVVVGGDWAVNFAPQHALTYALSCRYFTPKDASETLLSGGLEYSYNRMLSARVGYQYADKGSNALTFGAGGELSGFKLNVAYHHAFADYGVDALMVGVGYAF</sequence>
<dbReference type="eggNOG" id="COG3637">
    <property type="taxonomic scope" value="Bacteria"/>
</dbReference>
<dbReference type="HOGENOM" id="CLU_058805_0_0_10"/>
<feature type="chain" id="PRO_5001668213" description="Outer membrane insertion signal domain protein" evidence="1">
    <location>
        <begin position="22"/>
        <end position="314"/>
    </location>
</feature>
<proteinExistence type="predicted"/>
<evidence type="ECO:0000313" key="3">
    <source>
        <dbReference type="Proteomes" id="UP000027442"/>
    </source>
</evidence>
<dbReference type="RefSeq" id="WP_025790015.1">
    <property type="nucleotide sequence ID" value="NZ_KB899218.1"/>
</dbReference>
<comment type="caution">
    <text evidence="2">The sequence shown here is derived from an EMBL/GenBank/DDBJ whole genome shotgun (WGS) entry which is preliminary data.</text>
</comment>
<accession>A0A069QKC1</accession>
<dbReference type="Proteomes" id="UP000027442">
    <property type="component" value="Unassembled WGS sequence"/>
</dbReference>
<feature type="signal peptide" evidence="1">
    <location>
        <begin position="1"/>
        <end position="21"/>
    </location>
</feature>
<dbReference type="EMBL" id="JNGW01000022">
    <property type="protein sequence ID" value="KDR53308.1"/>
    <property type="molecule type" value="Genomic_DNA"/>
</dbReference>
<dbReference type="AlphaFoldDB" id="A0A069QKC1"/>
<dbReference type="PATRIC" id="fig|1122985.7.peg.701"/>
<evidence type="ECO:0008006" key="4">
    <source>
        <dbReference type="Google" id="ProtNLM"/>
    </source>
</evidence>
<keyword evidence="3" id="KW-1185">Reference proteome</keyword>
<name>A0A069QKC1_HOYLO</name>
<keyword evidence="1" id="KW-0732">Signal</keyword>
<dbReference type="Gene3D" id="2.40.160.20">
    <property type="match status" value="1"/>
</dbReference>